<dbReference type="EMBL" id="UAUU01000011">
    <property type="protein sequence ID" value="SPZ94419.1"/>
    <property type="molecule type" value="Genomic_DNA"/>
</dbReference>
<accession>A0A2X2LMR7</accession>
<dbReference type="Proteomes" id="UP000251241">
    <property type="component" value="Unassembled WGS sequence"/>
</dbReference>
<gene>
    <name evidence="2" type="ORF">NCTC11343_05288</name>
</gene>
<sequence>MFFYSISCAVFFVRMSKKIPNTTASNFIKYVGVLTMPFTFFIITRFHDLMLAISTNLFYSCVVCITVYVLKSKLTFFKYYCVLCLFIFYYATYLYVTGQWDLLSLIQKINNGSTIVLIIGLEYFTDQTDFSKSIG</sequence>
<keyword evidence="1" id="KW-0812">Transmembrane</keyword>
<name>A0A2X2LMR7_SPHMU</name>
<protein>
    <submittedName>
        <fullName evidence="2">Uncharacterized protein</fullName>
    </submittedName>
</protein>
<proteinExistence type="predicted"/>
<evidence type="ECO:0000313" key="2">
    <source>
        <dbReference type="EMBL" id="SPZ94419.1"/>
    </source>
</evidence>
<feature type="transmembrane region" description="Helical" evidence="1">
    <location>
        <begin position="24"/>
        <end position="43"/>
    </location>
</feature>
<dbReference type="AlphaFoldDB" id="A0A2X2LMR7"/>
<organism evidence="2 3">
    <name type="scientific">Sphingobacterium multivorum</name>
    <dbReference type="NCBI Taxonomy" id="28454"/>
    <lineage>
        <taxon>Bacteria</taxon>
        <taxon>Pseudomonadati</taxon>
        <taxon>Bacteroidota</taxon>
        <taxon>Sphingobacteriia</taxon>
        <taxon>Sphingobacteriales</taxon>
        <taxon>Sphingobacteriaceae</taxon>
        <taxon>Sphingobacterium</taxon>
    </lineage>
</organism>
<keyword evidence="1" id="KW-0472">Membrane</keyword>
<keyword evidence="1" id="KW-1133">Transmembrane helix</keyword>
<evidence type="ECO:0000313" key="3">
    <source>
        <dbReference type="Proteomes" id="UP000251241"/>
    </source>
</evidence>
<evidence type="ECO:0000256" key="1">
    <source>
        <dbReference type="SAM" id="Phobius"/>
    </source>
</evidence>
<reference evidence="2 3" key="1">
    <citation type="submission" date="2018-06" db="EMBL/GenBank/DDBJ databases">
        <authorList>
            <consortium name="Pathogen Informatics"/>
            <person name="Doyle S."/>
        </authorList>
    </citation>
    <scope>NUCLEOTIDE SEQUENCE [LARGE SCALE GENOMIC DNA]</scope>
    <source>
        <strain evidence="2 3">NCTC11343</strain>
    </source>
</reference>
<feature type="transmembrane region" description="Helical" evidence="1">
    <location>
        <begin position="77"/>
        <end position="96"/>
    </location>
</feature>
<feature type="transmembrane region" description="Helical" evidence="1">
    <location>
        <begin position="49"/>
        <end position="70"/>
    </location>
</feature>